<proteinExistence type="predicted"/>
<feature type="transmembrane region" description="Helical" evidence="1">
    <location>
        <begin position="64"/>
        <end position="87"/>
    </location>
</feature>
<sequence>MIMLYVLMYIKIKLSYHATARGSNTHVEIRFLSQTIPLGILLSIQVVAFVMFPRLPVSGYGRYFVTSATNLITIFVNMTPPITLLIYNRDIRKYARRALCNTCAPSSTAFSTVNGYCHTLSSGRTMTK</sequence>
<feature type="transmembrane region" description="Helical" evidence="1">
    <location>
        <begin position="31"/>
        <end position="52"/>
    </location>
</feature>
<evidence type="ECO:0000256" key="1">
    <source>
        <dbReference type="SAM" id="Phobius"/>
    </source>
</evidence>
<protein>
    <recommendedName>
        <fullName evidence="4">7TM GPCR serpentine receptor class x (Srx) domain-containing protein</fullName>
    </recommendedName>
</protein>
<keyword evidence="3" id="KW-1185">Reference proteome</keyword>
<evidence type="ECO:0008006" key="4">
    <source>
        <dbReference type="Google" id="ProtNLM"/>
    </source>
</evidence>
<dbReference type="AlphaFoldDB" id="A0A368HAT4"/>
<keyword evidence="1" id="KW-1133">Transmembrane helix</keyword>
<name>A0A368HAT4_ANCCA</name>
<keyword evidence="1" id="KW-0812">Transmembrane</keyword>
<dbReference type="EMBL" id="JOJR01000007">
    <property type="protein sequence ID" value="RCN52470.1"/>
    <property type="molecule type" value="Genomic_DNA"/>
</dbReference>
<accession>A0A368HAT4</accession>
<evidence type="ECO:0000313" key="3">
    <source>
        <dbReference type="Proteomes" id="UP000252519"/>
    </source>
</evidence>
<keyword evidence="1" id="KW-0472">Membrane</keyword>
<comment type="caution">
    <text evidence="2">The sequence shown here is derived from an EMBL/GenBank/DDBJ whole genome shotgun (WGS) entry which is preliminary data.</text>
</comment>
<organism evidence="2 3">
    <name type="scientific">Ancylostoma caninum</name>
    <name type="common">Dog hookworm</name>
    <dbReference type="NCBI Taxonomy" id="29170"/>
    <lineage>
        <taxon>Eukaryota</taxon>
        <taxon>Metazoa</taxon>
        <taxon>Ecdysozoa</taxon>
        <taxon>Nematoda</taxon>
        <taxon>Chromadorea</taxon>
        <taxon>Rhabditida</taxon>
        <taxon>Rhabditina</taxon>
        <taxon>Rhabditomorpha</taxon>
        <taxon>Strongyloidea</taxon>
        <taxon>Ancylostomatidae</taxon>
        <taxon>Ancylostomatinae</taxon>
        <taxon>Ancylostoma</taxon>
    </lineage>
</organism>
<evidence type="ECO:0000313" key="2">
    <source>
        <dbReference type="EMBL" id="RCN52470.1"/>
    </source>
</evidence>
<dbReference type="Proteomes" id="UP000252519">
    <property type="component" value="Unassembled WGS sequence"/>
</dbReference>
<reference evidence="2 3" key="1">
    <citation type="submission" date="2014-10" db="EMBL/GenBank/DDBJ databases">
        <title>Draft genome of the hookworm Ancylostoma caninum.</title>
        <authorList>
            <person name="Mitreva M."/>
        </authorList>
    </citation>
    <scope>NUCLEOTIDE SEQUENCE [LARGE SCALE GENOMIC DNA]</scope>
    <source>
        <strain evidence="2 3">Baltimore</strain>
    </source>
</reference>
<dbReference type="OrthoDB" id="5873198at2759"/>
<gene>
    <name evidence="2" type="ORF">ANCCAN_01514</name>
</gene>